<sequence length="144" mass="16222">MKPGVAVGVLVIEKGKVLLGKRHPDLVGGGYWCVPMGRLEYGEAIRECGLRELEEESGLTAREIRVLSVHNVILPTSHYLTFSLLAHGISGEPQVKSPLEITEWAWFSLDQLPQPLFYPIKEMITVYHRQHSLIDGVVLEHRWG</sequence>
<dbReference type="PANTHER" id="PTHR16099">
    <property type="entry name" value="8-OXO-DGTP DIPHOSPHATES NUDT15"/>
    <property type="match status" value="1"/>
</dbReference>
<organism evidence="2 3">
    <name type="scientific">Thermanaerosceptrum fracticalcis</name>
    <dbReference type="NCBI Taxonomy" id="1712410"/>
    <lineage>
        <taxon>Bacteria</taxon>
        <taxon>Bacillati</taxon>
        <taxon>Bacillota</taxon>
        <taxon>Clostridia</taxon>
        <taxon>Eubacteriales</taxon>
        <taxon>Peptococcaceae</taxon>
        <taxon>Thermanaerosceptrum</taxon>
    </lineage>
</organism>
<dbReference type="AlphaFoldDB" id="A0A7G6E2C2"/>
<dbReference type="InterPro" id="IPR000086">
    <property type="entry name" value="NUDIX_hydrolase_dom"/>
</dbReference>
<dbReference type="RefSeq" id="WP_051966187.1">
    <property type="nucleotide sequence ID" value="NZ_CP045798.1"/>
</dbReference>
<dbReference type="Gene3D" id="3.90.79.10">
    <property type="entry name" value="Nucleoside Triphosphate Pyrophosphohydrolase"/>
    <property type="match status" value="1"/>
</dbReference>
<dbReference type="KEGG" id="tfr:BR63_07810"/>
<proteinExistence type="predicted"/>
<accession>A0A7G6E2C2</accession>
<reference evidence="2 3" key="1">
    <citation type="journal article" date="2019" name="Front. Microbiol.">
        <title>Thermoanaerosceptrum fracticalcis gen. nov. sp. nov., a Novel Fumarate-Fermenting Microorganism From a Deep Fractured Carbonate Aquifer of the US Great Basin.</title>
        <authorList>
            <person name="Hamilton-Brehm S.D."/>
            <person name="Stewart L.E."/>
            <person name="Zavarin M."/>
            <person name="Caldwell M."/>
            <person name="Lawson P.A."/>
            <person name="Onstott T.C."/>
            <person name="Grzymski J."/>
            <person name="Neveux I."/>
            <person name="Lollar B.S."/>
            <person name="Russell C.E."/>
            <person name="Moser D.P."/>
        </authorList>
    </citation>
    <scope>NUCLEOTIDE SEQUENCE [LARGE SCALE GENOMIC DNA]</scope>
    <source>
        <strain evidence="2 3">DRI-13</strain>
    </source>
</reference>
<keyword evidence="3" id="KW-1185">Reference proteome</keyword>
<dbReference type="OrthoDB" id="9787476at2"/>
<evidence type="ECO:0000313" key="3">
    <source>
        <dbReference type="Proteomes" id="UP000515847"/>
    </source>
</evidence>
<feature type="domain" description="Nudix hydrolase" evidence="1">
    <location>
        <begin position="2"/>
        <end position="128"/>
    </location>
</feature>
<dbReference type="PANTHER" id="PTHR16099:SF5">
    <property type="entry name" value="NUCLEOTIDE TRIPHOSPHATE DIPHOSPHATASE NUDT15"/>
    <property type="match status" value="1"/>
</dbReference>
<evidence type="ECO:0000313" key="2">
    <source>
        <dbReference type="EMBL" id="QNB46226.1"/>
    </source>
</evidence>
<dbReference type="InterPro" id="IPR015797">
    <property type="entry name" value="NUDIX_hydrolase-like_dom_sf"/>
</dbReference>
<dbReference type="EMBL" id="CP045798">
    <property type="protein sequence ID" value="QNB46226.1"/>
    <property type="molecule type" value="Genomic_DNA"/>
</dbReference>
<gene>
    <name evidence="2" type="ORF">BR63_07810</name>
</gene>
<dbReference type="Proteomes" id="UP000515847">
    <property type="component" value="Chromosome"/>
</dbReference>
<evidence type="ECO:0000259" key="1">
    <source>
        <dbReference type="PROSITE" id="PS51462"/>
    </source>
</evidence>
<dbReference type="PROSITE" id="PS51462">
    <property type="entry name" value="NUDIX"/>
    <property type="match status" value="1"/>
</dbReference>
<name>A0A7G6E2C2_THEFR</name>
<dbReference type="SUPFAM" id="SSF55811">
    <property type="entry name" value="Nudix"/>
    <property type="match status" value="1"/>
</dbReference>
<dbReference type="Pfam" id="PF00293">
    <property type="entry name" value="NUDIX"/>
    <property type="match status" value="1"/>
</dbReference>
<dbReference type="CDD" id="cd04678">
    <property type="entry name" value="NUDIX_MTH2_Nudt15"/>
    <property type="match status" value="1"/>
</dbReference>
<protein>
    <submittedName>
        <fullName evidence="2">NUDIX domain-containing protein</fullName>
    </submittedName>
</protein>